<comment type="caution">
    <text evidence="1">The sequence shown here is derived from an EMBL/GenBank/DDBJ whole genome shotgun (WGS) entry which is preliminary data.</text>
</comment>
<sequence length="570" mass="64778">MPTGIEEAGLALAVASITFEIFAGCVKGFQLLSRAHHLGKDAELLVCILWLEEYRLMLWAEKSGLIDDNLDRRLNEEVIKTTLSELRSLLNDTEKLKKRYKLDVRDGDIPKDAVAPAGPSAEALRFLDNEMIVKEQGRILRRAKFEQKENAFPKRLWWAAMDRKGFEKLIEHIATLVQRLFDFLSIAAQEDTQQSLHLVQLSLLSIVERLDDMKLVTERVQRAVVPDETLTTVAALRALQIDLSNPSASQELRPAPMANKRLLQSIKDLEPARIGAIALYEGVPVYVERKRYTGSNVSGANAVTISIRVQSLSRLLNIPKAPSFRSLHCIGYFQDSLNSEYDFVFDRPLNSRENIPPRSLLSLLKSSYIPSQTQRLRLATELATTLLHLHAGGWLHKGLRSDNILFFPASSDAPRTLDEPYIMGYEYARHDKPGELSEKPSQNPAHDVYRHPRAQGPVSDNYKKAFDIYSLGIILVEIAQWRAIADIIEKMGLKLKDVSSKKMQEVRERISNEEGLDIYPQNLRFRMGDEYTKVVLCCLGTVFEDETRTRQDSITTFYDLVVRRLQSCKV</sequence>
<organism evidence="1 2">
    <name type="scientific">Coniosporium tulheliwenetii</name>
    <dbReference type="NCBI Taxonomy" id="3383036"/>
    <lineage>
        <taxon>Eukaryota</taxon>
        <taxon>Fungi</taxon>
        <taxon>Dikarya</taxon>
        <taxon>Ascomycota</taxon>
        <taxon>Pezizomycotina</taxon>
        <taxon>Dothideomycetes</taxon>
        <taxon>Dothideomycetes incertae sedis</taxon>
        <taxon>Coniosporium</taxon>
    </lineage>
</organism>
<keyword evidence="2" id="KW-1185">Reference proteome</keyword>
<evidence type="ECO:0000313" key="1">
    <source>
        <dbReference type="EMBL" id="KAJ9648633.1"/>
    </source>
</evidence>
<proteinExistence type="predicted"/>
<name>A0ACC2ZM33_9PEZI</name>
<dbReference type="Proteomes" id="UP001172680">
    <property type="component" value="Unassembled WGS sequence"/>
</dbReference>
<evidence type="ECO:0000313" key="2">
    <source>
        <dbReference type="Proteomes" id="UP001172680"/>
    </source>
</evidence>
<accession>A0ACC2ZM33</accession>
<reference evidence="1" key="1">
    <citation type="submission" date="2022-10" db="EMBL/GenBank/DDBJ databases">
        <title>Culturing micro-colonial fungi from biological soil crusts in the Mojave desert and describing Neophaeococcomyces mojavensis, and introducing the new genera and species Taxawa tesnikishii.</title>
        <authorList>
            <person name="Kurbessoian T."/>
            <person name="Stajich J.E."/>
        </authorList>
    </citation>
    <scope>NUCLEOTIDE SEQUENCE</scope>
    <source>
        <strain evidence="1">JES_115</strain>
    </source>
</reference>
<gene>
    <name evidence="1" type="ORF">H2199_001488</name>
</gene>
<protein>
    <submittedName>
        <fullName evidence="1">Uncharacterized protein</fullName>
    </submittedName>
</protein>
<dbReference type="EMBL" id="JAPDRP010000003">
    <property type="protein sequence ID" value="KAJ9648633.1"/>
    <property type="molecule type" value="Genomic_DNA"/>
</dbReference>